<dbReference type="PROSITE" id="PS50005">
    <property type="entry name" value="TPR"/>
    <property type="match status" value="2"/>
</dbReference>
<evidence type="ECO:0000313" key="2">
    <source>
        <dbReference type="EMBL" id="HDY58736.1"/>
    </source>
</evidence>
<gene>
    <name evidence="2" type="ORF">ENP86_04195</name>
</gene>
<name>A0A7V0Z4X2_UNCW3</name>
<accession>A0A7V0Z4X2</accession>
<dbReference type="PANTHER" id="PTHR10098">
    <property type="entry name" value="RAPSYN-RELATED"/>
    <property type="match status" value="1"/>
</dbReference>
<comment type="caution">
    <text evidence="2">The sequence shown here is derived from an EMBL/GenBank/DDBJ whole genome shotgun (WGS) entry which is preliminary data.</text>
</comment>
<dbReference type="InterPro" id="IPR019734">
    <property type="entry name" value="TPR_rpt"/>
</dbReference>
<proteinExistence type="predicted"/>
<dbReference type="SMART" id="SM00028">
    <property type="entry name" value="TPR"/>
    <property type="match status" value="9"/>
</dbReference>
<dbReference type="EMBL" id="DSKY01000012">
    <property type="protein sequence ID" value="HDY58736.1"/>
    <property type="molecule type" value="Genomic_DNA"/>
</dbReference>
<keyword evidence="1" id="KW-0802">TPR repeat</keyword>
<dbReference type="Pfam" id="PF13424">
    <property type="entry name" value="TPR_12"/>
    <property type="match status" value="2"/>
</dbReference>
<dbReference type="SUPFAM" id="SSF48452">
    <property type="entry name" value="TPR-like"/>
    <property type="match status" value="2"/>
</dbReference>
<organism evidence="2">
    <name type="scientific">candidate division WOR-3 bacterium</name>
    <dbReference type="NCBI Taxonomy" id="2052148"/>
    <lineage>
        <taxon>Bacteria</taxon>
        <taxon>Bacteria division WOR-3</taxon>
    </lineage>
</organism>
<dbReference type="AlphaFoldDB" id="A0A7V0Z4X2"/>
<dbReference type="InterPro" id="IPR011990">
    <property type="entry name" value="TPR-like_helical_dom_sf"/>
</dbReference>
<evidence type="ECO:0000256" key="1">
    <source>
        <dbReference type="PROSITE-ProRule" id="PRU00339"/>
    </source>
</evidence>
<feature type="repeat" description="TPR" evidence="1">
    <location>
        <begin position="100"/>
        <end position="133"/>
    </location>
</feature>
<reference evidence="2" key="1">
    <citation type="journal article" date="2020" name="mSystems">
        <title>Genome- and Community-Level Interaction Insights into Carbon Utilization and Element Cycling Functions of Hydrothermarchaeota in Hydrothermal Sediment.</title>
        <authorList>
            <person name="Zhou Z."/>
            <person name="Liu Y."/>
            <person name="Xu W."/>
            <person name="Pan J."/>
            <person name="Luo Z.H."/>
            <person name="Li M."/>
        </authorList>
    </citation>
    <scope>NUCLEOTIDE SEQUENCE [LARGE SCALE GENOMIC DNA]</scope>
    <source>
        <strain evidence="2">SpSt-258</strain>
    </source>
</reference>
<feature type="repeat" description="TPR" evidence="1">
    <location>
        <begin position="351"/>
        <end position="384"/>
    </location>
</feature>
<sequence>MNEKIRYLSLCLILLPVIISADEIEARLKIADSLFYAEKFPQAESLYKEVLKSVRGLDKGLCLKGLGNIALYFGDLNTALNYYNQALAIFQENRFYPGETKVYLNFGSVAFYQGNLVEAEEYYRSALDTSKKIEDKTTEDKIDEINIQLMLGRVSLSKNDYQKAKAELHSALENSQIIDYKKGIIDGAYFLGSLFVQSAETDSALKYFEQSCSLSLNLGLYKSAYDGYRELGNIKRKLGEYNLAYEYLFRALSLVDRIRVEKEFVLGEGELLNNIGSLYLDLGRFRLALEKFLTAYGTFEKIGNIPGKIEVLQNIGYTYLLLSPVDFQYFDSALYYYNLTKPLIKNKKDEAIYYNNLGIFYEKKGEYKIARNNYKRAFNIYKISDDRIGMAKTLCNLGNLAVLVGDYKDGIKRYKDGYNIIEDMKRLDWQASILLNLGFAQKRLVLLMRH</sequence>
<protein>
    <submittedName>
        <fullName evidence="2">Tetratricopeptide repeat protein</fullName>
    </submittedName>
</protein>
<dbReference type="Gene3D" id="1.25.40.10">
    <property type="entry name" value="Tetratricopeptide repeat domain"/>
    <property type="match status" value="2"/>
</dbReference>